<name>A0A6L2JCW6_TANCI</name>
<feature type="region of interest" description="Disordered" evidence="1">
    <location>
        <begin position="205"/>
        <end position="233"/>
    </location>
</feature>
<accession>A0A6L2JCW6</accession>
<evidence type="ECO:0000313" key="2">
    <source>
        <dbReference type="EMBL" id="GEU34746.1"/>
    </source>
</evidence>
<dbReference type="EMBL" id="BKCJ010000613">
    <property type="protein sequence ID" value="GEU34746.1"/>
    <property type="molecule type" value="Genomic_DNA"/>
</dbReference>
<feature type="region of interest" description="Disordered" evidence="1">
    <location>
        <begin position="116"/>
        <end position="135"/>
    </location>
</feature>
<comment type="caution">
    <text evidence="2">The sequence shown here is derived from an EMBL/GenBank/DDBJ whole genome shotgun (WGS) entry which is preliminary data.</text>
</comment>
<feature type="compositionally biased region" description="Basic and acidic residues" evidence="1">
    <location>
        <begin position="211"/>
        <end position="233"/>
    </location>
</feature>
<dbReference type="AlphaFoldDB" id="A0A6L2JCW6"/>
<evidence type="ECO:0000256" key="1">
    <source>
        <dbReference type="SAM" id="MobiDB-lite"/>
    </source>
</evidence>
<protein>
    <submittedName>
        <fullName evidence="2">Zinc finger, CCHC-type</fullName>
    </submittedName>
</protein>
<proteinExistence type="predicted"/>
<gene>
    <name evidence="2" type="ORF">Tci_006724</name>
</gene>
<organism evidence="2">
    <name type="scientific">Tanacetum cinerariifolium</name>
    <name type="common">Dalmatian daisy</name>
    <name type="synonym">Chrysanthemum cinerariifolium</name>
    <dbReference type="NCBI Taxonomy" id="118510"/>
    <lineage>
        <taxon>Eukaryota</taxon>
        <taxon>Viridiplantae</taxon>
        <taxon>Streptophyta</taxon>
        <taxon>Embryophyta</taxon>
        <taxon>Tracheophyta</taxon>
        <taxon>Spermatophyta</taxon>
        <taxon>Magnoliopsida</taxon>
        <taxon>eudicotyledons</taxon>
        <taxon>Gunneridae</taxon>
        <taxon>Pentapetalae</taxon>
        <taxon>asterids</taxon>
        <taxon>campanulids</taxon>
        <taxon>Asterales</taxon>
        <taxon>Asteraceae</taxon>
        <taxon>Asteroideae</taxon>
        <taxon>Anthemideae</taxon>
        <taxon>Anthemidinae</taxon>
        <taxon>Tanacetum</taxon>
    </lineage>
</organism>
<sequence>MMASNFSKLGKFKGVDCRKWQKTMHFLFSNMSVVYVLTTPMPEDGGDNPTMEQVSKKAKCILKHKKEELTLVELGNHLSIEECLRVQVSDKPKYNNVDGPSEVNMAKHKNSTRYINNKGKRKHRDNTTADPNKKAKHNVGNVAKLVTLKGIAKVLMLARKPMVQTQRLAKNTCKEEMPLNNNTRKQIGDFVDMPSEAVEKGMDANVPDEIDGAKGEQKNESTTVKDDIGMIQS</sequence>
<reference evidence="2" key="1">
    <citation type="journal article" date="2019" name="Sci. Rep.">
        <title>Draft genome of Tanacetum cinerariifolium, the natural source of mosquito coil.</title>
        <authorList>
            <person name="Yamashiro T."/>
            <person name="Shiraishi A."/>
            <person name="Satake H."/>
            <person name="Nakayama K."/>
        </authorList>
    </citation>
    <scope>NUCLEOTIDE SEQUENCE</scope>
</reference>